<dbReference type="InterPro" id="IPR016167">
    <property type="entry name" value="FAD-bd_PCMH_sub1"/>
</dbReference>
<feature type="domain" description="FAD-binding PCMH-type" evidence="5">
    <location>
        <begin position="63"/>
        <end position="290"/>
    </location>
</feature>
<dbReference type="AlphaFoldDB" id="A0A316A840"/>
<dbReference type="Pfam" id="PF13183">
    <property type="entry name" value="Fer4_8"/>
    <property type="match status" value="1"/>
</dbReference>
<dbReference type="GO" id="GO:0004458">
    <property type="term" value="F:D-lactate dehydrogenase (cytochrome) activity"/>
    <property type="evidence" value="ECO:0007669"/>
    <property type="project" value="TreeGrafter"/>
</dbReference>
<protein>
    <submittedName>
        <fullName evidence="6">FAD/FMN-containing dehydrogenase</fullName>
    </submittedName>
</protein>
<name>A0A316A840_9ACTN</name>
<dbReference type="InterPro" id="IPR004113">
    <property type="entry name" value="FAD-bd_oxidored_4_C"/>
</dbReference>
<evidence type="ECO:0000256" key="4">
    <source>
        <dbReference type="ARBA" id="ARBA00023002"/>
    </source>
</evidence>
<comment type="caution">
    <text evidence="6">The sequence shown here is derived from an EMBL/GenBank/DDBJ whole genome shotgun (WGS) entry which is preliminary data.</text>
</comment>
<dbReference type="Pfam" id="PF01565">
    <property type="entry name" value="FAD_binding_4"/>
    <property type="match status" value="1"/>
</dbReference>
<gene>
    <name evidence="6" type="ORF">BXY45_11112</name>
</gene>
<dbReference type="SUPFAM" id="SSF46548">
    <property type="entry name" value="alpha-helical ferredoxin"/>
    <property type="match status" value="1"/>
</dbReference>
<evidence type="ECO:0000313" key="7">
    <source>
        <dbReference type="Proteomes" id="UP000245469"/>
    </source>
</evidence>
<proteinExistence type="predicted"/>
<accession>A0A316A840</accession>
<dbReference type="InterPro" id="IPR016164">
    <property type="entry name" value="FAD-linked_Oxase-like_C"/>
</dbReference>
<dbReference type="SUPFAM" id="SSF55103">
    <property type="entry name" value="FAD-linked oxidases, C-terminal domain"/>
    <property type="match status" value="1"/>
</dbReference>
<keyword evidence="7" id="KW-1185">Reference proteome</keyword>
<dbReference type="InterPro" id="IPR016169">
    <property type="entry name" value="FAD-bd_PCMH_sub2"/>
</dbReference>
<dbReference type="GO" id="GO:0071949">
    <property type="term" value="F:FAD binding"/>
    <property type="evidence" value="ECO:0007669"/>
    <property type="project" value="InterPro"/>
</dbReference>
<dbReference type="PROSITE" id="PS51387">
    <property type="entry name" value="FAD_PCMH"/>
    <property type="match status" value="1"/>
</dbReference>
<keyword evidence="3" id="KW-0274">FAD</keyword>
<dbReference type="GO" id="GO:1903457">
    <property type="term" value="P:lactate catabolic process"/>
    <property type="evidence" value="ECO:0007669"/>
    <property type="project" value="TreeGrafter"/>
</dbReference>
<dbReference type="SUPFAM" id="SSF56176">
    <property type="entry name" value="FAD-binding/transporter-associated domain-like"/>
    <property type="match status" value="1"/>
</dbReference>
<comment type="cofactor">
    <cofactor evidence="1">
        <name>FAD</name>
        <dbReference type="ChEBI" id="CHEBI:57692"/>
    </cofactor>
</comment>
<sequence>MTTQLDRPAGGPASAGAPQVATLDLLRALRSALGVRDGSPEAARVVDASTRRRAEYTSDASNYRVVPQVVVFPRSADELAAVVDVSRAQSVPLTLRGAGTSVAGNACGPGIVVDTSVHLNRVLELDPASQTALVEPGIVLDALQGHARQHGLRFGPDPSTHARCTIGGMIGNDACGSHALAYGRTSANVLELDVVDGLGRRWSTTAPPPELVTALRGVADRHLATLRTKFATFGRQVSGYALETLLPEHGGPLGDGGRKDAPGSNLARLLSGSEGTLAVLTSARVRLVRESPATAFVVLGYPDMATAADHTPALLEPGPNGKGPLAVEGLDRRLVEVVRARGGDVDGLPDGNGWLFVEVGGETDAEALAGATALVAASGTREHVIIPTRAQARALWRIREDGAGYAGRSPSGTPAWPGWEDAAVPPARLGTYLRDLQALMSSHGVDGHAYGHFGDGCIHMRLDLPLSEPGGVDRSGEFLRAAARLVAAHGGSLSGEHGDGRARSALLPLMYDDDALRAFEEVKAAFDPAELLNPGVLVKPAPLEADLRVPAARTAVEILPARPLSIAYPADGGDLTAAVHRCVGVGKCRAEPASGSGGVMCPSYLATRDEKDSTRGRARLLQEMANGTLVTDGWRSEEVRESLDLCLSCKGCSVDCPAGVDMATYKSEFLDHHYRGRRRPLNHYALGWLPRWTRLVALGQPVLPALVNLAAKVAPVRRAGMKAVGIDPAMAVPTFARQTFRAWFSRRPAPSSPTPARDHGRSATTDVVLWVDTFTDGFDPQVGVAAVTLLEHLGFRVHLPTAKVCCGLTWVSTGQLDGAKRQLAATLDALEGRNGELAGMPVVGLEPSCTALLREDASRLLPDDPRAAALHARVRTVAELVAEHRPDWTPPQLKTAAVVQPHCHQHAVMGFSADAALLARAGVDATQLGGCCGLAGNFGAEAGHRDVSVAVAEQQLLPALRKAGDDVPVVADGFSCRTQTDALAGRRPKHLVELLAEALPGGPAAG</sequence>
<evidence type="ECO:0000313" key="6">
    <source>
        <dbReference type="EMBL" id="PWJ53609.1"/>
    </source>
</evidence>
<evidence type="ECO:0000259" key="5">
    <source>
        <dbReference type="PROSITE" id="PS51387"/>
    </source>
</evidence>
<dbReference type="Proteomes" id="UP000245469">
    <property type="component" value="Unassembled WGS sequence"/>
</dbReference>
<dbReference type="RefSeq" id="WP_245961730.1">
    <property type="nucleotide sequence ID" value="NZ_QGDQ01000011.1"/>
</dbReference>
<reference evidence="6 7" key="1">
    <citation type="submission" date="2018-03" db="EMBL/GenBank/DDBJ databases">
        <title>Genomic Encyclopedia of Archaeal and Bacterial Type Strains, Phase II (KMG-II): from individual species to whole genera.</title>
        <authorList>
            <person name="Goeker M."/>
        </authorList>
    </citation>
    <scope>NUCLEOTIDE SEQUENCE [LARGE SCALE GENOMIC DNA]</scope>
    <source>
        <strain evidence="6 7">DSM 44889</strain>
    </source>
</reference>
<dbReference type="EMBL" id="QGDQ01000011">
    <property type="protein sequence ID" value="PWJ53609.1"/>
    <property type="molecule type" value="Genomic_DNA"/>
</dbReference>
<dbReference type="InterPro" id="IPR036318">
    <property type="entry name" value="FAD-bd_PCMH-like_sf"/>
</dbReference>
<dbReference type="Gene3D" id="3.30.465.10">
    <property type="match status" value="1"/>
</dbReference>
<dbReference type="GO" id="GO:0008720">
    <property type="term" value="F:D-lactate dehydrogenase (NAD+) activity"/>
    <property type="evidence" value="ECO:0007669"/>
    <property type="project" value="TreeGrafter"/>
</dbReference>
<dbReference type="InterPro" id="IPR006094">
    <property type="entry name" value="Oxid_FAD_bind_N"/>
</dbReference>
<dbReference type="PANTHER" id="PTHR11748">
    <property type="entry name" value="D-LACTATE DEHYDROGENASE"/>
    <property type="match status" value="1"/>
</dbReference>
<dbReference type="Gene3D" id="3.30.70.2740">
    <property type="match status" value="1"/>
</dbReference>
<keyword evidence="2" id="KW-0285">Flavoprotein</keyword>
<dbReference type="InterPro" id="IPR016166">
    <property type="entry name" value="FAD-bd_PCMH"/>
</dbReference>
<evidence type="ECO:0000256" key="3">
    <source>
        <dbReference type="ARBA" id="ARBA00022827"/>
    </source>
</evidence>
<evidence type="ECO:0000256" key="2">
    <source>
        <dbReference type="ARBA" id="ARBA00022630"/>
    </source>
</evidence>
<dbReference type="InterPro" id="IPR017896">
    <property type="entry name" value="4Fe4S_Fe-S-bd"/>
</dbReference>
<dbReference type="Pfam" id="PF02913">
    <property type="entry name" value="FAD-oxidase_C"/>
    <property type="match status" value="1"/>
</dbReference>
<organism evidence="6 7">
    <name type="scientific">Quadrisphaera granulorum</name>
    <dbReference type="NCBI Taxonomy" id="317664"/>
    <lineage>
        <taxon>Bacteria</taxon>
        <taxon>Bacillati</taxon>
        <taxon>Actinomycetota</taxon>
        <taxon>Actinomycetes</taxon>
        <taxon>Kineosporiales</taxon>
        <taxon>Kineosporiaceae</taxon>
        <taxon>Quadrisphaera</taxon>
    </lineage>
</organism>
<evidence type="ECO:0000256" key="1">
    <source>
        <dbReference type="ARBA" id="ARBA00001974"/>
    </source>
</evidence>
<dbReference type="PANTHER" id="PTHR11748:SF119">
    <property type="entry name" value="D-2-HYDROXYGLUTARATE DEHYDROGENASE"/>
    <property type="match status" value="1"/>
</dbReference>
<dbReference type="Gene3D" id="3.30.43.10">
    <property type="entry name" value="Uridine Diphospho-n-acetylenolpyruvylglucosamine Reductase, domain 2"/>
    <property type="match status" value="1"/>
</dbReference>
<keyword evidence="4" id="KW-0560">Oxidoreductase</keyword>